<gene>
    <name evidence="1" type="ORF">Cob_v009783</name>
</gene>
<accession>A0A484FI45</accession>
<evidence type="ECO:0000313" key="2">
    <source>
        <dbReference type="Proteomes" id="UP000014480"/>
    </source>
</evidence>
<reference evidence="2" key="1">
    <citation type="journal article" date="2013" name="New Phytol.">
        <title>Comparative genomic and transcriptomic analyses reveal the hemibiotrophic stage shift of Colletotrichum fungi.</title>
        <authorList>
            <person name="Gan P."/>
            <person name="Ikeda K."/>
            <person name="Irieda H."/>
            <person name="Narusaka M."/>
            <person name="O'Connell R.J."/>
            <person name="Narusaka Y."/>
            <person name="Takano Y."/>
            <person name="Kubo Y."/>
            <person name="Shirasu K."/>
        </authorList>
    </citation>
    <scope>NUCLEOTIDE SEQUENCE [LARGE SCALE GENOMIC DNA]</scope>
    <source>
        <strain evidence="2">104-T / ATCC 96160 / CBS 514.97 / LARS 414 / MAFF 240422</strain>
    </source>
</reference>
<dbReference type="Proteomes" id="UP000014480">
    <property type="component" value="Unassembled WGS sequence"/>
</dbReference>
<name>A0A484FI45_COLOR</name>
<organism evidence="1 2">
    <name type="scientific">Colletotrichum orbiculare (strain 104-T / ATCC 96160 / CBS 514.97 / LARS 414 / MAFF 240422)</name>
    <name type="common">Cucumber anthracnose fungus</name>
    <name type="synonym">Colletotrichum lagenarium</name>
    <dbReference type="NCBI Taxonomy" id="1213857"/>
    <lineage>
        <taxon>Eukaryota</taxon>
        <taxon>Fungi</taxon>
        <taxon>Dikarya</taxon>
        <taxon>Ascomycota</taxon>
        <taxon>Pezizomycotina</taxon>
        <taxon>Sordariomycetes</taxon>
        <taxon>Hypocreomycetidae</taxon>
        <taxon>Glomerellales</taxon>
        <taxon>Glomerellaceae</taxon>
        <taxon>Colletotrichum</taxon>
        <taxon>Colletotrichum orbiculare species complex</taxon>
    </lineage>
</organism>
<sequence length="93" mass="10868">MRPNFTNAKISSVWFGPTQLRDSFLAIAPINPVIGRESKKPLFILYAVFAWDIQRITDVFLMFTLLIKYGHRRNALRLKRRKDFGKELTPFPA</sequence>
<comment type="caution">
    <text evidence="1">The sequence shown here is derived from an EMBL/GenBank/DDBJ whole genome shotgun (WGS) entry which is preliminary data.</text>
</comment>
<dbReference type="AlphaFoldDB" id="A0A484FI45"/>
<keyword evidence="2" id="KW-1185">Reference proteome</keyword>
<proteinExistence type="predicted"/>
<evidence type="ECO:0000313" key="1">
    <source>
        <dbReference type="EMBL" id="TDZ17245.1"/>
    </source>
</evidence>
<protein>
    <submittedName>
        <fullName evidence="1">Uncharacterized protein</fullName>
    </submittedName>
</protein>
<dbReference type="EMBL" id="AMCV02000031">
    <property type="protein sequence ID" value="TDZ17245.1"/>
    <property type="molecule type" value="Genomic_DNA"/>
</dbReference>
<reference evidence="2" key="2">
    <citation type="journal article" date="2019" name="Mol. Plant Microbe Interact.">
        <title>Genome sequence resources for four phytopathogenic fungi from the Colletotrichum orbiculare species complex.</title>
        <authorList>
            <person name="Gan P."/>
            <person name="Tsushima A."/>
            <person name="Narusaka M."/>
            <person name="Narusaka Y."/>
            <person name="Takano Y."/>
            <person name="Kubo Y."/>
            <person name="Shirasu K."/>
        </authorList>
    </citation>
    <scope>GENOME REANNOTATION</scope>
    <source>
        <strain evidence="2">104-T / ATCC 96160 / CBS 514.97 / LARS 414 / MAFF 240422</strain>
    </source>
</reference>